<dbReference type="PANTHER" id="PTHR13844">
    <property type="entry name" value="SWI/SNF-RELATED MATRIX-ASSOCIATED ACTIN-DEPENDENT REGULATOR OF CHROMATIN SUBFAMILY D"/>
    <property type="match status" value="1"/>
</dbReference>
<dbReference type="InterPro" id="IPR019835">
    <property type="entry name" value="SWIB_domain"/>
</dbReference>
<name>A0ABU0HFD6_9HYPH</name>
<sequence>MATKTEKAAPKAAKTTKAASESAPAKTAKPAAKATAAKPNALQQPLKPSAELGAIVGTSPLPRGEVVSKVWDYIKKHNLQNPENKREIVADDKLKKVFGKDKCSMFEMNKHLAAHLKA</sequence>
<dbReference type="Pfam" id="PF02201">
    <property type="entry name" value="SWIB"/>
    <property type="match status" value="1"/>
</dbReference>
<evidence type="ECO:0000313" key="3">
    <source>
        <dbReference type="EMBL" id="MDQ0441035.1"/>
    </source>
</evidence>
<evidence type="ECO:0000256" key="1">
    <source>
        <dbReference type="SAM" id="MobiDB-lite"/>
    </source>
</evidence>
<accession>A0ABU0HFD6</accession>
<dbReference type="SUPFAM" id="SSF47592">
    <property type="entry name" value="SWIB/MDM2 domain"/>
    <property type="match status" value="1"/>
</dbReference>
<evidence type="ECO:0000313" key="4">
    <source>
        <dbReference type="Proteomes" id="UP001236369"/>
    </source>
</evidence>
<organism evidence="3 4">
    <name type="scientific">Methylobacterium persicinum</name>
    <dbReference type="NCBI Taxonomy" id="374426"/>
    <lineage>
        <taxon>Bacteria</taxon>
        <taxon>Pseudomonadati</taxon>
        <taxon>Pseudomonadota</taxon>
        <taxon>Alphaproteobacteria</taxon>
        <taxon>Hyphomicrobiales</taxon>
        <taxon>Methylobacteriaceae</taxon>
        <taxon>Methylobacterium</taxon>
    </lineage>
</organism>
<dbReference type="EMBL" id="JAUSVV010000001">
    <property type="protein sequence ID" value="MDQ0441035.1"/>
    <property type="molecule type" value="Genomic_DNA"/>
</dbReference>
<dbReference type="CDD" id="cd10567">
    <property type="entry name" value="SWIB-MDM2_like"/>
    <property type="match status" value="1"/>
</dbReference>
<proteinExistence type="predicted"/>
<comment type="caution">
    <text evidence="3">The sequence shown here is derived from an EMBL/GenBank/DDBJ whole genome shotgun (WGS) entry which is preliminary data.</text>
</comment>
<dbReference type="InterPro" id="IPR003121">
    <property type="entry name" value="SWIB_MDM2_domain"/>
</dbReference>
<reference evidence="3 4" key="1">
    <citation type="submission" date="2023-07" db="EMBL/GenBank/DDBJ databases">
        <title>Genomic Encyclopedia of Type Strains, Phase IV (KMG-IV): sequencing the most valuable type-strain genomes for metagenomic binning, comparative biology and taxonomic classification.</title>
        <authorList>
            <person name="Goeker M."/>
        </authorList>
    </citation>
    <scope>NUCLEOTIDE SEQUENCE [LARGE SCALE GENOMIC DNA]</scope>
    <source>
        <strain evidence="3 4">DSM 19562</strain>
    </source>
</reference>
<dbReference type="Proteomes" id="UP001236369">
    <property type="component" value="Unassembled WGS sequence"/>
</dbReference>
<dbReference type="SMART" id="SM00151">
    <property type="entry name" value="SWIB"/>
    <property type="match status" value="1"/>
</dbReference>
<dbReference type="PROSITE" id="PS51925">
    <property type="entry name" value="SWIB_MDM2"/>
    <property type="match status" value="1"/>
</dbReference>
<dbReference type="Gene3D" id="1.10.245.10">
    <property type="entry name" value="SWIB/MDM2 domain"/>
    <property type="match status" value="1"/>
</dbReference>
<evidence type="ECO:0000259" key="2">
    <source>
        <dbReference type="PROSITE" id="PS51925"/>
    </source>
</evidence>
<feature type="region of interest" description="Disordered" evidence="1">
    <location>
        <begin position="1"/>
        <end position="46"/>
    </location>
</feature>
<gene>
    <name evidence="3" type="ORF">QO016_000512</name>
</gene>
<dbReference type="RefSeq" id="WP_238252039.1">
    <property type="nucleotide sequence ID" value="NZ_BPQX01000054.1"/>
</dbReference>
<protein>
    <submittedName>
        <fullName evidence="3">Chromatin remodeling complex protein RSC6</fullName>
    </submittedName>
</protein>
<feature type="domain" description="DM2" evidence="2">
    <location>
        <begin position="41"/>
        <end position="118"/>
    </location>
</feature>
<dbReference type="InterPro" id="IPR036885">
    <property type="entry name" value="SWIB_MDM2_dom_sf"/>
</dbReference>
<keyword evidence="4" id="KW-1185">Reference proteome</keyword>
<feature type="compositionally biased region" description="Low complexity" evidence="1">
    <location>
        <begin position="10"/>
        <end position="39"/>
    </location>
</feature>